<protein>
    <submittedName>
        <fullName evidence="2">Uncharacterized protein</fullName>
    </submittedName>
</protein>
<dbReference type="AlphaFoldDB" id="A0A2P2R4K7"/>
<name>A0A2P2R4K7_RHIMU</name>
<reference evidence="2" key="1">
    <citation type="submission" date="2018-02" db="EMBL/GenBank/DDBJ databases">
        <title>Rhizophora mucronata_Transcriptome.</title>
        <authorList>
            <person name="Meera S.P."/>
            <person name="Sreeshan A."/>
            <person name="Augustine A."/>
        </authorList>
    </citation>
    <scope>NUCLEOTIDE SEQUENCE</scope>
    <source>
        <tissue evidence="2">Leaf</tissue>
    </source>
</reference>
<keyword evidence="1" id="KW-1133">Transmembrane helix</keyword>
<evidence type="ECO:0000313" key="2">
    <source>
        <dbReference type="EMBL" id="MBX74183.1"/>
    </source>
</evidence>
<evidence type="ECO:0000256" key="1">
    <source>
        <dbReference type="SAM" id="Phobius"/>
    </source>
</evidence>
<proteinExistence type="predicted"/>
<keyword evidence="1" id="KW-0472">Membrane</keyword>
<keyword evidence="1" id="KW-0812">Transmembrane</keyword>
<organism evidence="2">
    <name type="scientific">Rhizophora mucronata</name>
    <name type="common">Asiatic mangrove</name>
    <dbReference type="NCBI Taxonomy" id="61149"/>
    <lineage>
        <taxon>Eukaryota</taxon>
        <taxon>Viridiplantae</taxon>
        <taxon>Streptophyta</taxon>
        <taxon>Embryophyta</taxon>
        <taxon>Tracheophyta</taxon>
        <taxon>Spermatophyta</taxon>
        <taxon>Magnoliopsida</taxon>
        <taxon>eudicotyledons</taxon>
        <taxon>Gunneridae</taxon>
        <taxon>Pentapetalae</taxon>
        <taxon>rosids</taxon>
        <taxon>fabids</taxon>
        <taxon>Malpighiales</taxon>
        <taxon>Rhizophoraceae</taxon>
        <taxon>Rhizophora</taxon>
    </lineage>
</organism>
<feature type="transmembrane region" description="Helical" evidence="1">
    <location>
        <begin position="7"/>
        <end position="25"/>
    </location>
</feature>
<accession>A0A2P2R4K7</accession>
<dbReference type="EMBL" id="GGEC01093699">
    <property type="protein sequence ID" value="MBX74183.1"/>
    <property type="molecule type" value="Transcribed_RNA"/>
</dbReference>
<sequence length="35" mass="4333">MSQYKCFHPYLLLSFILTSFPLWPIHNEHWQRLVS</sequence>